<dbReference type="GO" id="GO:0016705">
    <property type="term" value="F:oxidoreductase activity, acting on paired donors, with incorporation or reduction of molecular oxygen"/>
    <property type="evidence" value="ECO:0007669"/>
    <property type="project" value="InterPro"/>
</dbReference>
<evidence type="ECO:0000313" key="4">
    <source>
        <dbReference type="EMBL" id="MBL0422358.1"/>
    </source>
</evidence>
<keyword evidence="2" id="KW-0503">Monooxygenase</keyword>
<dbReference type="Gene3D" id="3.20.20.30">
    <property type="entry name" value="Luciferase-like domain"/>
    <property type="match status" value="1"/>
</dbReference>
<feature type="domain" description="Luciferase-like" evidence="3">
    <location>
        <begin position="20"/>
        <end position="303"/>
    </location>
</feature>
<sequence length="344" mass="38983">MQLDLGVIDHLDRQDRPVHETYESRLELMKLYDRAGFSTFHLTEHHFTPLGLAPSPMVFLSAAASITQRIRLAPLVLILPLYHPLRLAGEICMLDQISKGRLDIGLGRGISPYELAYFNVNHLESAAIHREALEVVKMALTQPVVNFRGDYFKFFNVPMQLKPYQAGMPAMWYPTGVPDSAELAGSQGWHTCFLVPDERARLLAGRYRQGWDRRQAEHPGEPLPKIGITRFIYVAETDAEARRVGMEGYRVWYEKFGYLWSRFDPRPQAPFDPEQQMASGTLIFGSPATVRERIEQSVTATGANYFVTRFAYGNLTHAQSAASLQAFTEEVMPHFATAPQEPRP</sequence>
<dbReference type="AlphaFoldDB" id="A0A936ZRX3"/>
<reference evidence="4" key="1">
    <citation type="submission" date="2021-01" db="EMBL/GenBank/DDBJ databases">
        <title>Ramlibacter sp. strain AW1 16S ribosomal RNA gene Genome sequencing and assembly.</title>
        <authorList>
            <person name="Kang M."/>
        </authorList>
    </citation>
    <scope>NUCLEOTIDE SEQUENCE</scope>
    <source>
        <strain evidence="4">AW1</strain>
    </source>
</reference>
<accession>A0A936ZRX3</accession>
<dbReference type="InterPro" id="IPR036661">
    <property type="entry name" value="Luciferase-like_sf"/>
</dbReference>
<evidence type="ECO:0000259" key="3">
    <source>
        <dbReference type="Pfam" id="PF00296"/>
    </source>
</evidence>
<comment type="caution">
    <text evidence="4">The sequence shown here is derived from an EMBL/GenBank/DDBJ whole genome shotgun (WGS) entry which is preliminary data.</text>
</comment>
<dbReference type="InterPro" id="IPR050766">
    <property type="entry name" value="Bact_Lucif_Oxidored"/>
</dbReference>
<evidence type="ECO:0000256" key="2">
    <source>
        <dbReference type="ARBA" id="ARBA00023033"/>
    </source>
</evidence>
<keyword evidence="5" id="KW-1185">Reference proteome</keyword>
<dbReference type="RefSeq" id="WP_201685417.1">
    <property type="nucleotide sequence ID" value="NZ_JAEQNA010000007.1"/>
</dbReference>
<dbReference type="InterPro" id="IPR011251">
    <property type="entry name" value="Luciferase-like_dom"/>
</dbReference>
<evidence type="ECO:0000256" key="1">
    <source>
        <dbReference type="ARBA" id="ARBA00023002"/>
    </source>
</evidence>
<dbReference type="PANTHER" id="PTHR30137:SF8">
    <property type="entry name" value="BLR5498 PROTEIN"/>
    <property type="match status" value="1"/>
</dbReference>
<dbReference type="Proteomes" id="UP000613011">
    <property type="component" value="Unassembled WGS sequence"/>
</dbReference>
<keyword evidence="1" id="KW-0560">Oxidoreductase</keyword>
<organism evidence="4 5">
    <name type="scientific">Ramlibacter aurantiacus</name>
    <dbReference type="NCBI Taxonomy" id="2801330"/>
    <lineage>
        <taxon>Bacteria</taxon>
        <taxon>Pseudomonadati</taxon>
        <taxon>Pseudomonadota</taxon>
        <taxon>Betaproteobacteria</taxon>
        <taxon>Burkholderiales</taxon>
        <taxon>Comamonadaceae</taxon>
        <taxon>Ramlibacter</taxon>
    </lineage>
</organism>
<dbReference type="GO" id="GO:0005829">
    <property type="term" value="C:cytosol"/>
    <property type="evidence" value="ECO:0007669"/>
    <property type="project" value="TreeGrafter"/>
</dbReference>
<dbReference type="PANTHER" id="PTHR30137">
    <property type="entry name" value="LUCIFERASE-LIKE MONOOXYGENASE"/>
    <property type="match status" value="1"/>
</dbReference>
<gene>
    <name evidence="4" type="ORF">JI739_18565</name>
</gene>
<evidence type="ECO:0000313" key="5">
    <source>
        <dbReference type="Proteomes" id="UP000613011"/>
    </source>
</evidence>
<name>A0A936ZRX3_9BURK</name>
<proteinExistence type="predicted"/>
<dbReference type="EMBL" id="JAEQNA010000007">
    <property type="protein sequence ID" value="MBL0422358.1"/>
    <property type="molecule type" value="Genomic_DNA"/>
</dbReference>
<dbReference type="GO" id="GO:0004497">
    <property type="term" value="F:monooxygenase activity"/>
    <property type="evidence" value="ECO:0007669"/>
    <property type="project" value="UniProtKB-KW"/>
</dbReference>
<dbReference type="Pfam" id="PF00296">
    <property type="entry name" value="Bac_luciferase"/>
    <property type="match status" value="1"/>
</dbReference>
<protein>
    <submittedName>
        <fullName evidence="4">LLM class flavin-dependent oxidoreductase</fullName>
    </submittedName>
</protein>
<dbReference type="SUPFAM" id="SSF51679">
    <property type="entry name" value="Bacterial luciferase-like"/>
    <property type="match status" value="1"/>
</dbReference>